<evidence type="ECO:0000259" key="5">
    <source>
        <dbReference type="PROSITE" id="PS50113"/>
    </source>
</evidence>
<dbReference type="STRING" id="180197.SAMN02982919_00622"/>
<evidence type="ECO:0000259" key="6">
    <source>
        <dbReference type="PROSITE" id="PS50887"/>
    </source>
</evidence>
<dbReference type="Gene3D" id="3.30.450.20">
    <property type="entry name" value="PAS domain"/>
    <property type="match status" value="1"/>
</dbReference>
<gene>
    <name evidence="7" type="ORF">SAMN02982919_00622</name>
</gene>
<name>A0A1H9FRD3_9BURK</name>
<dbReference type="Gene3D" id="3.40.50.2300">
    <property type="match status" value="1"/>
</dbReference>
<dbReference type="FunFam" id="3.30.70.270:FF:000001">
    <property type="entry name" value="Diguanylate cyclase domain protein"/>
    <property type="match status" value="1"/>
</dbReference>
<accession>A0A1H9FRD3</accession>
<dbReference type="PROSITE" id="PS50113">
    <property type="entry name" value="PAC"/>
    <property type="match status" value="1"/>
</dbReference>
<sequence>MLPPRPQVLIVDDQPENIEVLGETLADICDIGFALSGQEGLAQVDEDLPDLILLDVMMPDMNGYEVLAHLRSNPRTRDVPVIFVTARIDPDSETQGIEAGAVDFIHKPINPQVVKTRVSAHLERAQQRAALAQLNRQLEQSLADIKAAQNKLQVLSTAIEQSPLTVMVTDTQGRIEYVNPYFTQLTGYSFDEVCGQRPSMLKSGLTDQLVFSELWTELNHGNRWMGEIINCTKHGQTYVEETHIAPVIDAEGRHSHYVAIKLDITERKHSQEKLDHLAHYDILTNLPNRSLFMDRVERGLALAKRHASLLALLFIDLDKFKPINDIWGHAIGDLVLQEVAQRMQSCVRESDTVSRVGGDEFVVLLLNLSSPTDALQVAEKIRLALNEPMQLDGKVLSVSSCIGVALYPEHGQTQTELSRHADAAMYQAKERGRNQVVLFEPMMAGA</sequence>
<dbReference type="Pfam" id="PF00990">
    <property type="entry name" value="GGDEF"/>
    <property type="match status" value="1"/>
</dbReference>
<keyword evidence="8" id="KW-1185">Reference proteome</keyword>
<dbReference type="InterPro" id="IPR001610">
    <property type="entry name" value="PAC"/>
</dbReference>
<dbReference type="NCBIfam" id="TIGR00254">
    <property type="entry name" value="GGDEF"/>
    <property type="match status" value="1"/>
</dbReference>
<dbReference type="InterPro" id="IPR029787">
    <property type="entry name" value="Nucleotide_cyclase"/>
</dbReference>
<dbReference type="SUPFAM" id="SSF55785">
    <property type="entry name" value="PYP-like sensor domain (PAS domain)"/>
    <property type="match status" value="1"/>
</dbReference>
<dbReference type="SMART" id="SM00267">
    <property type="entry name" value="GGDEF"/>
    <property type="match status" value="1"/>
</dbReference>
<dbReference type="AlphaFoldDB" id="A0A1H9FRD3"/>
<dbReference type="SMART" id="SM00091">
    <property type="entry name" value="PAS"/>
    <property type="match status" value="1"/>
</dbReference>
<proteinExistence type="predicted"/>
<dbReference type="EMBL" id="FOGD01000001">
    <property type="protein sequence ID" value="SEQ40464.1"/>
    <property type="molecule type" value="Genomic_DNA"/>
</dbReference>
<dbReference type="PROSITE" id="PS50887">
    <property type="entry name" value="GGDEF"/>
    <property type="match status" value="1"/>
</dbReference>
<dbReference type="InterPro" id="IPR000014">
    <property type="entry name" value="PAS"/>
</dbReference>
<dbReference type="PROSITE" id="PS50110">
    <property type="entry name" value="RESPONSE_REGULATORY"/>
    <property type="match status" value="1"/>
</dbReference>
<dbReference type="SMART" id="SM00086">
    <property type="entry name" value="PAC"/>
    <property type="match status" value="1"/>
</dbReference>
<dbReference type="InterPro" id="IPR011006">
    <property type="entry name" value="CheY-like_superfamily"/>
</dbReference>
<feature type="domain" description="PAC" evidence="5">
    <location>
        <begin position="222"/>
        <end position="276"/>
    </location>
</feature>
<dbReference type="RefSeq" id="WP_091452524.1">
    <property type="nucleotide sequence ID" value="NZ_FOGD01000001.1"/>
</dbReference>
<organism evidence="7 8">
    <name type="scientific">Giesbergeria anulus</name>
    <dbReference type="NCBI Taxonomy" id="180197"/>
    <lineage>
        <taxon>Bacteria</taxon>
        <taxon>Pseudomonadati</taxon>
        <taxon>Pseudomonadota</taxon>
        <taxon>Betaproteobacteria</taxon>
        <taxon>Burkholderiales</taxon>
        <taxon>Comamonadaceae</taxon>
        <taxon>Giesbergeria</taxon>
    </lineage>
</organism>
<evidence type="ECO:0000313" key="7">
    <source>
        <dbReference type="EMBL" id="SEQ40464.1"/>
    </source>
</evidence>
<feature type="modified residue" description="4-aspartylphosphate" evidence="1">
    <location>
        <position position="55"/>
    </location>
</feature>
<evidence type="ECO:0000256" key="2">
    <source>
        <dbReference type="SAM" id="Coils"/>
    </source>
</evidence>
<evidence type="ECO:0000256" key="1">
    <source>
        <dbReference type="PROSITE-ProRule" id="PRU00169"/>
    </source>
</evidence>
<dbReference type="NCBIfam" id="TIGR00229">
    <property type="entry name" value="sensory_box"/>
    <property type="match status" value="1"/>
</dbReference>
<dbReference type="PANTHER" id="PTHR46663">
    <property type="entry name" value="DIGUANYLATE CYCLASE DGCT-RELATED"/>
    <property type="match status" value="1"/>
</dbReference>
<dbReference type="Proteomes" id="UP000199766">
    <property type="component" value="Unassembled WGS sequence"/>
</dbReference>
<evidence type="ECO:0000313" key="8">
    <source>
        <dbReference type="Proteomes" id="UP000199766"/>
    </source>
</evidence>
<dbReference type="InterPro" id="IPR000160">
    <property type="entry name" value="GGDEF_dom"/>
</dbReference>
<dbReference type="InterPro" id="IPR035965">
    <property type="entry name" value="PAS-like_dom_sf"/>
</dbReference>
<dbReference type="OrthoDB" id="9813903at2"/>
<feature type="domain" description="PAS" evidence="4">
    <location>
        <begin position="151"/>
        <end position="196"/>
    </location>
</feature>
<feature type="domain" description="Response regulatory" evidence="3">
    <location>
        <begin position="7"/>
        <end position="122"/>
    </location>
</feature>
<dbReference type="PROSITE" id="PS50112">
    <property type="entry name" value="PAS"/>
    <property type="match status" value="1"/>
</dbReference>
<dbReference type="SUPFAM" id="SSF52172">
    <property type="entry name" value="CheY-like"/>
    <property type="match status" value="1"/>
</dbReference>
<protein>
    <submittedName>
        <fullName evidence="7">PAS domain S-box-containing protein/diguanylate cyclase (GGDEF) domain-containing protein</fullName>
    </submittedName>
</protein>
<dbReference type="GO" id="GO:0000160">
    <property type="term" value="P:phosphorelay signal transduction system"/>
    <property type="evidence" value="ECO:0007669"/>
    <property type="project" value="InterPro"/>
</dbReference>
<dbReference type="InterPro" id="IPR001789">
    <property type="entry name" value="Sig_transdc_resp-reg_receiver"/>
</dbReference>
<keyword evidence="1" id="KW-0597">Phosphoprotein</keyword>
<feature type="coiled-coil region" evidence="2">
    <location>
        <begin position="124"/>
        <end position="158"/>
    </location>
</feature>
<dbReference type="InterPro" id="IPR052163">
    <property type="entry name" value="DGC-Regulatory_Protein"/>
</dbReference>
<dbReference type="GO" id="GO:0003824">
    <property type="term" value="F:catalytic activity"/>
    <property type="evidence" value="ECO:0007669"/>
    <property type="project" value="UniProtKB-ARBA"/>
</dbReference>
<dbReference type="CDD" id="cd01949">
    <property type="entry name" value="GGDEF"/>
    <property type="match status" value="1"/>
</dbReference>
<dbReference type="Gene3D" id="3.30.70.270">
    <property type="match status" value="1"/>
</dbReference>
<dbReference type="InterPro" id="IPR043128">
    <property type="entry name" value="Rev_trsase/Diguanyl_cyclase"/>
</dbReference>
<dbReference type="SMART" id="SM00448">
    <property type="entry name" value="REC"/>
    <property type="match status" value="1"/>
</dbReference>
<reference evidence="7 8" key="1">
    <citation type="submission" date="2016-10" db="EMBL/GenBank/DDBJ databases">
        <authorList>
            <person name="de Groot N.N."/>
        </authorList>
    </citation>
    <scope>NUCLEOTIDE SEQUENCE [LARGE SCALE GENOMIC DNA]</scope>
    <source>
        <strain evidence="7 8">ATCC 35958</strain>
    </source>
</reference>
<dbReference type="SUPFAM" id="SSF55073">
    <property type="entry name" value="Nucleotide cyclase"/>
    <property type="match status" value="1"/>
</dbReference>
<dbReference type="InterPro" id="IPR000700">
    <property type="entry name" value="PAS-assoc_C"/>
</dbReference>
<evidence type="ECO:0000259" key="3">
    <source>
        <dbReference type="PROSITE" id="PS50110"/>
    </source>
</evidence>
<dbReference type="Pfam" id="PF00072">
    <property type="entry name" value="Response_reg"/>
    <property type="match status" value="1"/>
</dbReference>
<feature type="domain" description="GGDEF" evidence="6">
    <location>
        <begin position="308"/>
        <end position="441"/>
    </location>
</feature>
<evidence type="ECO:0000259" key="4">
    <source>
        <dbReference type="PROSITE" id="PS50112"/>
    </source>
</evidence>
<keyword evidence="2" id="KW-0175">Coiled coil</keyword>
<dbReference type="CDD" id="cd00130">
    <property type="entry name" value="PAS"/>
    <property type="match status" value="1"/>
</dbReference>
<dbReference type="Pfam" id="PF13426">
    <property type="entry name" value="PAS_9"/>
    <property type="match status" value="1"/>
</dbReference>
<dbReference type="PANTHER" id="PTHR46663:SF3">
    <property type="entry name" value="SLL0267 PROTEIN"/>
    <property type="match status" value="1"/>
</dbReference>